<dbReference type="EMBL" id="JADEYP010000005">
    <property type="protein sequence ID" value="MCA5004401.1"/>
    <property type="molecule type" value="Genomic_DNA"/>
</dbReference>
<proteinExistence type="predicted"/>
<protein>
    <submittedName>
        <fullName evidence="1">Fimbrillin family protein</fullName>
    </submittedName>
</protein>
<accession>A0ABS7Z2K3</accession>
<organism evidence="1 2">
    <name type="scientific">Sphingobacterium bovistauri</name>
    <dbReference type="NCBI Taxonomy" id="2781959"/>
    <lineage>
        <taxon>Bacteria</taxon>
        <taxon>Pseudomonadati</taxon>
        <taxon>Bacteroidota</taxon>
        <taxon>Sphingobacteriia</taxon>
        <taxon>Sphingobacteriales</taxon>
        <taxon>Sphingobacteriaceae</taxon>
        <taxon>Sphingobacterium</taxon>
    </lineage>
</organism>
<reference evidence="1" key="1">
    <citation type="submission" date="2020-10" db="EMBL/GenBank/DDBJ databases">
        <authorList>
            <person name="Lu T."/>
            <person name="Wang Q."/>
            <person name="Han X."/>
        </authorList>
    </citation>
    <scope>NUCLEOTIDE SEQUENCE</scope>
    <source>
        <strain evidence="1">WQ 366</strain>
    </source>
</reference>
<evidence type="ECO:0000313" key="1">
    <source>
        <dbReference type="EMBL" id="MCA5004401.1"/>
    </source>
</evidence>
<dbReference type="Proteomes" id="UP001165302">
    <property type="component" value="Unassembled WGS sequence"/>
</dbReference>
<dbReference type="RefSeq" id="WP_225551731.1">
    <property type="nucleotide sequence ID" value="NZ_JADEYP010000005.1"/>
</dbReference>
<dbReference type="PROSITE" id="PS51257">
    <property type="entry name" value="PROKAR_LIPOPROTEIN"/>
    <property type="match status" value="1"/>
</dbReference>
<name>A0ABS7Z2K3_9SPHI</name>
<evidence type="ECO:0000313" key="2">
    <source>
        <dbReference type="Proteomes" id="UP001165302"/>
    </source>
</evidence>
<gene>
    <name evidence="1" type="ORF">IPZ78_04410</name>
</gene>
<comment type="caution">
    <text evidence="1">The sequence shown here is derived from an EMBL/GenBank/DDBJ whole genome shotgun (WGS) entry which is preliminary data.</text>
</comment>
<sequence length="683" mass="74853">MNNIFKHIKLSIFTAFILFSSSCSKDKDEFGSEDGETTVSFTVTGIEDSKSQSPDPIKLASLNTQYSSDGQETVSVSTTYTNEVGFTVDAIAEQTSIGNGISSFDNKTSLRDKIKNRTTRKTAANMTPGHTYRILFYKNNSPTVWKTFDGTVGTPIKFDVSKGDSYQWIAYSYNEDQPLPAIADLQNPTVEAPINKDLLHAQGTLNIPTGTPTGNIKTYNVPILFKHKMTKVTVKVDATKLGMYATVNGIKAHFIDQNNFKSATFDVKQNSFSNLQNVPVSQFLDANAVNPSNTWEFSYYTADPSIMDEFEIKVSHLPVTFKSVDPSKASINLATFTNANYPVVKDIKFLFKYTSPTYGDELIANVGLSYTLPSKRILHVSSGGVWGYAMERNAPWKMLSDLRNFGNLDNSLVRMVPWDAATPSKGVWIGGTATDNTANYVNANTTATILAKLNPTDATLRPDIVIFAFDQLTYTTALQDAIVNYVNAGGIFILMNEYIHPTGVGALLNKLFALPTGTITPRFLSTSGAMYPLLNVNDRVLNGPFGDVRGKYWGEDSSTSVGLLGVPSSEVTIYSYGQAINRADDVTDAITPSMFSHKTKNFFYLGDGGLTAYDGGTSSTACPFEFDATTGRPKAKPYGNAYSPKNYVARSQDAQNSIIAGNLMLWAAELAEFKGIRPWRYNP</sequence>
<keyword evidence="2" id="KW-1185">Reference proteome</keyword>